<dbReference type="EMBL" id="DQAY01000191">
    <property type="protein sequence ID" value="HCO27224.1"/>
    <property type="molecule type" value="Genomic_DNA"/>
</dbReference>
<feature type="transmembrane region" description="Helical" evidence="1">
    <location>
        <begin position="7"/>
        <end position="40"/>
    </location>
</feature>
<proteinExistence type="predicted"/>
<reference evidence="2 3" key="1">
    <citation type="journal article" date="2018" name="Nat. Biotechnol.">
        <title>A standardized bacterial taxonomy based on genome phylogeny substantially revises the tree of life.</title>
        <authorList>
            <person name="Parks D.H."/>
            <person name="Chuvochina M."/>
            <person name="Waite D.W."/>
            <person name="Rinke C."/>
            <person name="Skarshewski A."/>
            <person name="Chaumeil P.A."/>
            <person name="Hugenholtz P."/>
        </authorList>
    </citation>
    <scope>NUCLEOTIDE SEQUENCE [LARGE SCALE GENOMIC DNA]</scope>
    <source>
        <strain evidence="2">UBA9375</strain>
    </source>
</reference>
<gene>
    <name evidence="2" type="ORF">DIT97_31035</name>
</gene>
<keyword evidence="1" id="KW-0472">Membrane</keyword>
<sequence length="251" mass="27824">MEAIAELIAALVGALLEGIFALLQGVFSLLAVVLEFIFVALFHGVDAASKQYQHRQEERSEKLATAKNNRQAERAAQLEVAEKVAATSRQNNEPTISRNQTVILVLLVCFIIIGGVATWMIRDRIRKQRIAETRSQIKKLANTFSAQIQDKEMADPVPGKLHDRDAWNQPIELFVDKTLLGSLIVVRSSGPDRRSGSIDDLLETHVVQASVKEVGGELAHRGWKALRNRVNNFLPGGEKEKQPAENDVSED</sequence>
<dbReference type="AlphaFoldDB" id="A0A3D3REG5"/>
<organism evidence="2 3">
    <name type="scientific">Gimesia maris</name>
    <dbReference type="NCBI Taxonomy" id="122"/>
    <lineage>
        <taxon>Bacteria</taxon>
        <taxon>Pseudomonadati</taxon>
        <taxon>Planctomycetota</taxon>
        <taxon>Planctomycetia</taxon>
        <taxon>Planctomycetales</taxon>
        <taxon>Planctomycetaceae</taxon>
        <taxon>Gimesia</taxon>
    </lineage>
</organism>
<feature type="transmembrane region" description="Helical" evidence="1">
    <location>
        <begin position="101"/>
        <end position="121"/>
    </location>
</feature>
<accession>A0A3D3REG5</accession>
<keyword evidence="1" id="KW-0812">Transmembrane</keyword>
<keyword evidence="1" id="KW-1133">Transmembrane helix</keyword>
<protein>
    <submittedName>
        <fullName evidence="2">Uncharacterized protein</fullName>
    </submittedName>
</protein>
<name>A0A3D3REG5_9PLAN</name>
<evidence type="ECO:0000313" key="2">
    <source>
        <dbReference type="EMBL" id="HCO27224.1"/>
    </source>
</evidence>
<dbReference type="Proteomes" id="UP000263642">
    <property type="component" value="Unassembled WGS sequence"/>
</dbReference>
<evidence type="ECO:0000313" key="3">
    <source>
        <dbReference type="Proteomes" id="UP000263642"/>
    </source>
</evidence>
<evidence type="ECO:0000256" key="1">
    <source>
        <dbReference type="SAM" id="Phobius"/>
    </source>
</evidence>
<comment type="caution">
    <text evidence="2">The sequence shown here is derived from an EMBL/GenBank/DDBJ whole genome shotgun (WGS) entry which is preliminary data.</text>
</comment>